<sequence length="75" mass="7887">MGLLGAVAPLFFTLALLGQLPLTLTGLFFTKRGWTLAVRSGDVEKKDVGFANFILGAILLVLGLLGFGLAYVMTG</sequence>
<dbReference type="Proteomes" id="UP000248553">
    <property type="component" value="Unassembled WGS sequence"/>
</dbReference>
<name>A0A328BSF3_9BACT</name>
<keyword evidence="1" id="KW-1133">Transmembrane helix</keyword>
<accession>A0A328BSF3</accession>
<gene>
    <name evidence="2" type="ORF">DLM85_01255</name>
</gene>
<evidence type="ECO:0000313" key="3">
    <source>
        <dbReference type="Proteomes" id="UP000248553"/>
    </source>
</evidence>
<proteinExistence type="predicted"/>
<reference evidence="3" key="1">
    <citation type="submission" date="2018-05" db="EMBL/GenBank/DDBJ databases">
        <authorList>
            <person name="Nie L."/>
        </authorList>
    </citation>
    <scope>NUCLEOTIDE SEQUENCE [LARGE SCALE GENOMIC DNA]</scope>
    <source>
        <strain evidence="3">NL</strain>
    </source>
</reference>
<comment type="caution">
    <text evidence="2">The sequence shown here is derived from an EMBL/GenBank/DDBJ whole genome shotgun (WGS) entry which is preliminary data.</text>
</comment>
<dbReference type="EMBL" id="QHKM01000001">
    <property type="protein sequence ID" value="RAK69519.1"/>
    <property type="molecule type" value="Genomic_DNA"/>
</dbReference>
<organism evidence="2 3">
    <name type="scientific">Hymenobacter edaphi</name>
    <dbReference type="NCBI Taxonomy" id="2211146"/>
    <lineage>
        <taxon>Bacteria</taxon>
        <taxon>Pseudomonadati</taxon>
        <taxon>Bacteroidota</taxon>
        <taxon>Cytophagia</taxon>
        <taxon>Cytophagales</taxon>
        <taxon>Hymenobacteraceae</taxon>
        <taxon>Hymenobacter</taxon>
    </lineage>
</organism>
<evidence type="ECO:0000256" key="1">
    <source>
        <dbReference type="SAM" id="Phobius"/>
    </source>
</evidence>
<dbReference type="AlphaFoldDB" id="A0A328BSF3"/>
<evidence type="ECO:0000313" key="2">
    <source>
        <dbReference type="EMBL" id="RAK69519.1"/>
    </source>
</evidence>
<protein>
    <submittedName>
        <fullName evidence="2">Uncharacterized protein</fullName>
    </submittedName>
</protein>
<keyword evidence="1" id="KW-0812">Transmembrane</keyword>
<keyword evidence="1" id="KW-0472">Membrane</keyword>
<feature type="transmembrane region" description="Helical" evidence="1">
    <location>
        <begin position="50"/>
        <end position="73"/>
    </location>
</feature>
<feature type="transmembrane region" description="Helical" evidence="1">
    <location>
        <begin position="6"/>
        <end position="29"/>
    </location>
</feature>
<keyword evidence="3" id="KW-1185">Reference proteome</keyword>